<gene>
    <name evidence="2" type="ORF">RRG08_049566</name>
</gene>
<evidence type="ECO:0000313" key="3">
    <source>
        <dbReference type="Proteomes" id="UP001283361"/>
    </source>
</evidence>
<feature type="region of interest" description="Disordered" evidence="1">
    <location>
        <begin position="63"/>
        <end position="96"/>
    </location>
</feature>
<evidence type="ECO:0000256" key="1">
    <source>
        <dbReference type="SAM" id="MobiDB-lite"/>
    </source>
</evidence>
<organism evidence="2 3">
    <name type="scientific">Elysia crispata</name>
    <name type="common">lettuce slug</name>
    <dbReference type="NCBI Taxonomy" id="231223"/>
    <lineage>
        <taxon>Eukaryota</taxon>
        <taxon>Metazoa</taxon>
        <taxon>Spiralia</taxon>
        <taxon>Lophotrochozoa</taxon>
        <taxon>Mollusca</taxon>
        <taxon>Gastropoda</taxon>
        <taxon>Heterobranchia</taxon>
        <taxon>Euthyneura</taxon>
        <taxon>Panpulmonata</taxon>
        <taxon>Sacoglossa</taxon>
        <taxon>Placobranchoidea</taxon>
        <taxon>Plakobranchidae</taxon>
        <taxon>Elysia</taxon>
    </lineage>
</organism>
<feature type="region of interest" description="Disordered" evidence="1">
    <location>
        <begin position="22"/>
        <end position="44"/>
    </location>
</feature>
<accession>A0AAE0Z689</accession>
<keyword evidence="3" id="KW-1185">Reference proteome</keyword>
<evidence type="ECO:0000313" key="2">
    <source>
        <dbReference type="EMBL" id="KAK3762702.1"/>
    </source>
</evidence>
<name>A0AAE0Z689_9GAST</name>
<reference evidence="2" key="1">
    <citation type="journal article" date="2023" name="G3 (Bethesda)">
        <title>A reference genome for the long-term kleptoplast-retaining sea slug Elysia crispata morphotype clarki.</title>
        <authorList>
            <person name="Eastman K.E."/>
            <person name="Pendleton A.L."/>
            <person name="Shaikh M.A."/>
            <person name="Suttiyut T."/>
            <person name="Ogas R."/>
            <person name="Tomko P."/>
            <person name="Gavelis G."/>
            <person name="Widhalm J.R."/>
            <person name="Wisecaver J.H."/>
        </authorList>
    </citation>
    <scope>NUCLEOTIDE SEQUENCE</scope>
    <source>
        <strain evidence="2">ECLA1</strain>
    </source>
</reference>
<sequence>MSAVQSLDRWFRLGPARLVPSRGPACGNASRRSSATTTRRRLSAPESAIAVVPATVLRASATLKSREGVRDPPARALLLPSPTCSTSSRPQRKLSG</sequence>
<comment type="caution">
    <text evidence="2">The sequence shown here is derived from an EMBL/GenBank/DDBJ whole genome shotgun (WGS) entry which is preliminary data.</text>
</comment>
<protein>
    <submittedName>
        <fullName evidence="2">Uncharacterized protein</fullName>
    </submittedName>
</protein>
<feature type="compositionally biased region" description="Basic and acidic residues" evidence="1">
    <location>
        <begin position="64"/>
        <end position="73"/>
    </location>
</feature>
<dbReference type="Proteomes" id="UP001283361">
    <property type="component" value="Unassembled WGS sequence"/>
</dbReference>
<dbReference type="AlphaFoldDB" id="A0AAE0Z689"/>
<proteinExistence type="predicted"/>
<dbReference type="EMBL" id="JAWDGP010004661">
    <property type="protein sequence ID" value="KAK3762702.1"/>
    <property type="molecule type" value="Genomic_DNA"/>
</dbReference>
<feature type="compositionally biased region" description="Low complexity" evidence="1">
    <location>
        <begin position="77"/>
        <end position="88"/>
    </location>
</feature>